<sequence>MHEGLLVNLTVFLTRIAEFIFGNIFIAQLFIVLLEIVVIFAVISLAVIIQVYMERRICGLIQDRFGPNRVGPFGLLQTVADMIKLMSKEDIVPAKAEKLLWGITPMLLFIPAALVYAVFPFDNGVIFADIGIGIFFVIAVMSQGVLLFLLGGYASENKYSFMGAMRAVAQMLSSEIPIAFSILAIVMMTGSLRMSDIVSAQSGIWFIAVQPLAFIIFIIAMLMETNRTPFDLVEGEAEIIAGPFTEYSGMRWALFFLAEYTNLLAAAILTVTLFLGGWQGPFLPGISWFILKVFAVIFVFMWIRWTFPRTRIDQMMALSWKVLLPLALFNIMATGIGIYIYKWIY</sequence>
<evidence type="ECO:0000256" key="6">
    <source>
        <dbReference type="RuleBase" id="RU000471"/>
    </source>
</evidence>
<evidence type="ECO:0000256" key="3">
    <source>
        <dbReference type="ARBA" id="ARBA00022989"/>
    </source>
</evidence>
<dbReference type="InterPro" id="IPR001694">
    <property type="entry name" value="NADH_UbQ_OxRdtase_su1/FPO"/>
</dbReference>
<dbReference type="Proteomes" id="UP001239167">
    <property type="component" value="Unassembled WGS sequence"/>
</dbReference>
<keyword evidence="3 5" id="KW-1133">Transmembrane helix</keyword>
<accession>A0ABT9Y8P8</accession>
<keyword evidence="8" id="KW-1185">Reference proteome</keyword>
<dbReference type="HAMAP" id="MF_01350">
    <property type="entry name" value="NDH1_NuoH"/>
    <property type="match status" value="1"/>
</dbReference>
<comment type="caution">
    <text evidence="7">The sequence shown here is derived from an EMBL/GenBank/DDBJ whole genome shotgun (WGS) entry which is preliminary data.</text>
</comment>
<keyword evidence="5" id="KW-1003">Cell membrane</keyword>
<keyword evidence="5" id="KW-0874">Quinone</keyword>
<keyword evidence="5" id="KW-1278">Translocase</keyword>
<organism evidence="7 8">
    <name type="scientific">Pectinatus haikarae</name>
    <dbReference type="NCBI Taxonomy" id="349096"/>
    <lineage>
        <taxon>Bacteria</taxon>
        <taxon>Bacillati</taxon>
        <taxon>Bacillota</taxon>
        <taxon>Negativicutes</taxon>
        <taxon>Selenomonadales</taxon>
        <taxon>Selenomonadaceae</taxon>
        <taxon>Pectinatus</taxon>
    </lineage>
</organism>
<feature type="transmembrane region" description="Helical" evidence="5">
    <location>
        <begin position="99"/>
        <end position="119"/>
    </location>
</feature>
<protein>
    <recommendedName>
        <fullName evidence="5">NADH-quinone oxidoreductase subunit H</fullName>
        <ecNumber evidence="5">7.1.1.-</ecNumber>
    </recommendedName>
    <alternativeName>
        <fullName evidence="5">NADH dehydrogenase I subunit H</fullName>
    </alternativeName>
    <alternativeName>
        <fullName evidence="5">NDH-1 subunit H</fullName>
    </alternativeName>
</protein>
<keyword evidence="2 5" id="KW-0812">Transmembrane</keyword>
<feature type="transmembrane region" description="Helical" evidence="5">
    <location>
        <begin position="125"/>
        <end position="150"/>
    </location>
</feature>
<keyword evidence="5 6" id="KW-0520">NAD</keyword>
<feature type="transmembrane region" description="Helical" evidence="5">
    <location>
        <begin position="20"/>
        <end position="49"/>
    </location>
</feature>
<feature type="transmembrane region" description="Helical" evidence="5">
    <location>
        <begin position="282"/>
        <end position="303"/>
    </location>
</feature>
<keyword evidence="4 5" id="KW-0472">Membrane</keyword>
<dbReference type="InterPro" id="IPR018086">
    <property type="entry name" value="NADH_UbQ_OxRdtase_su1_CS"/>
</dbReference>
<comment type="catalytic activity">
    <reaction evidence="5">
        <text>a quinone + NADH + 5 H(+)(in) = a quinol + NAD(+) + 4 H(+)(out)</text>
        <dbReference type="Rhea" id="RHEA:57888"/>
        <dbReference type="ChEBI" id="CHEBI:15378"/>
        <dbReference type="ChEBI" id="CHEBI:24646"/>
        <dbReference type="ChEBI" id="CHEBI:57540"/>
        <dbReference type="ChEBI" id="CHEBI:57945"/>
        <dbReference type="ChEBI" id="CHEBI:132124"/>
    </reaction>
</comment>
<comment type="similarity">
    <text evidence="5 6">Belongs to the complex I subunit 1 family.</text>
</comment>
<comment type="function">
    <text evidence="5">NDH-1 shuttles electrons from NADH, via FMN and iron-sulfur (Fe-S) centers, to quinones in the respiratory chain. The immediate electron acceptor for the enzyme in this species is believed to be ubiquinone. Couples the redox reaction to proton translocation (for every two electrons transferred, four hydrogen ions are translocated across the cytoplasmic membrane), and thus conserves the redox energy in a proton gradient. This subunit may bind ubiquinone.</text>
</comment>
<feature type="transmembrane region" description="Helical" evidence="5">
    <location>
        <begin position="204"/>
        <end position="223"/>
    </location>
</feature>
<dbReference type="EC" id="7.1.1.-" evidence="5"/>
<comment type="subcellular location">
    <subcellularLocation>
        <location evidence="5 6">Cell membrane</location>
        <topology evidence="5 6">Multi-pass membrane protein</topology>
    </subcellularLocation>
    <subcellularLocation>
        <location evidence="1">Membrane</location>
        <topology evidence="1">Multi-pass membrane protein</topology>
    </subcellularLocation>
</comment>
<feature type="transmembrane region" description="Helical" evidence="5">
    <location>
        <begin position="252"/>
        <end position="276"/>
    </location>
</feature>
<gene>
    <name evidence="5" type="primary">nuoH</name>
    <name evidence="7" type="ORF">J2S01_001939</name>
</gene>
<dbReference type="PROSITE" id="PS00667">
    <property type="entry name" value="COMPLEX1_ND1_1"/>
    <property type="match status" value="1"/>
</dbReference>
<evidence type="ECO:0000256" key="2">
    <source>
        <dbReference type="ARBA" id="ARBA00022692"/>
    </source>
</evidence>
<evidence type="ECO:0000256" key="1">
    <source>
        <dbReference type="ARBA" id="ARBA00004141"/>
    </source>
</evidence>
<dbReference type="PROSITE" id="PS00668">
    <property type="entry name" value="COMPLEX1_ND1_2"/>
    <property type="match status" value="1"/>
</dbReference>
<reference evidence="7 8" key="1">
    <citation type="submission" date="2023-07" db="EMBL/GenBank/DDBJ databases">
        <title>Genomic Encyclopedia of Type Strains, Phase IV (KMG-IV): sequencing the most valuable type-strain genomes for metagenomic binning, comparative biology and taxonomic classification.</title>
        <authorList>
            <person name="Goeker M."/>
        </authorList>
    </citation>
    <scope>NUCLEOTIDE SEQUENCE [LARGE SCALE GENOMIC DNA]</scope>
    <source>
        <strain evidence="7 8">DSM 16980</strain>
    </source>
</reference>
<feature type="transmembrane region" description="Helical" evidence="5">
    <location>
        <begin position="323"/>
        <end position="344"/>
    </location>
</feature>
<feature type="transmembrane region" description="Helical" evidence="5">
    <location>
        <begin position="171"/>
        <end position="192"/>
    </location>
</feature>
<evidence type="ECO:0000256" key="5">
    <source>
        <dbReference type="HAMAP-Rule" id="MF_01350"/>
    </source>
</evidence>
<comment type="subunit">
    <text evidence="5">NDH-1 is composed of 14 different subunits. Subunits NuoA, H, J, K, L, M, N constitute the membrane sector of the complex.</text>
</comment>
<dbReference type="Pfam" id="PF00146">
    <property type="entry name" value="NADHdh"/>
    <property type="match status" value="1"/>
</dbReference>
<evidence type="ECO:0000313" key="7">
    <source>
        <dbReference type="EMBL" id="MDQ0204214.1"/>
    </source>
</evidence>
<evidence type="ECO:0000256" key="4">
    <source>
        <dbReference type="ARBA" id="ARBA00023136"/>
    </source>
</evidence>
<keyword evidence="5" id="KW-0830">Ubiquinone</keyword>
<dbReference type="PANTHER" id="PTHR11432">
    <property type="entry name" value="NADH DEHYDROGENASE SUBUNIT 1"/>
    <property type="match status" value="1"/>
</dbReference>
<dbReference type="PANTHER" id="PTHR11432:SF3">
    <property type="entry name" value="NADH-UBIQUINONE OXIDOREDUCTASE CHAIN 1"/>
    <property type="match status" value="1"/>
</dbReference>
<proteinExistence type="inferred from homology"/>
<name>A0ABT9Y8P8_9FIRM</name>
<evidence type="ECO:0000313" key="8">
    <source>
        <dbReference type="Proteomes" id="UP001239167"/>
    </source>
</evidence>
<dbReference type="EMBL" id="JAUSUE010000013">
    <property type="protein sequence ID" value="MDQ0204214.1"/>
    <property type="molecule type" value="Genomic_DNA"/>
</dbReference>
<dbReference type="NCBIfam" id="NF004741">
    <property type="entry name" value="PRK06076.1-2"/>
    <property type="match status" value="1"/>
</dbReference>